<evidence type="ECO:0000313" key="2">
    <source>
        <dbReference type="EMBL" id="GID15505.1"/>
    </source>
</evidence>
<feature type="transmembrane region" description="Helical" evidence="1">
    <location>
        <begin position="56"/>
        <end position="78"/>
    </location>
</feature>
<keyword evidence="1" id="KW-1133">Transmembrane helix</keyword>
<evidence type="ECO:0000256" key="1">
    <source>
        <dbReference type="SAM" id="Phobius"/>
    </source>
</evidence>
<reference evidence="2" key="1">
    <citation type="submission" date="2021-01" db="EMBL/GenBank/DDBJ databases">
        <title>Whole genome shotgun sequence of Actinocatenispora rupis NBRC 107355.</title>
        <authorList>
            <person name="Komaki H."/>
            <person name="Tamura T."/>
        </authorList>
    </citation>
    <scope>NUCLEOTIDE SEQUENCE</scope>
    <source>
        <strain evidence="2">NBRC 107355</strain>
    </source>
</reference>
<dbReference type="EMBL" id="BOMB01000043">
    <property type="protein sequence ID" value="GID15505.1"/>
    <property type="molecule type" value="Genomic_DNA"/>
</dbReference>
<protein>
    <submittedName>
        <fullName evidence="2">Membrane protein</fullName>
    </submittedName>
</protein>
<feature type="transmembrane region" description="Helical" evidence="1">
    <location>
        <begin position="130"/>
        <end position="149"/>
    </location>
</feature>
<name>A0A8J3JBR7_9ACTN</name>
<dbReference type="Proteomes" id="UP000612808">
    <property type="component" value="Unassembled WGS sequence"/>
</dbReference>
<dbReference type="AlphaFoldDB" id="A0A8J3JBR7"/>
<keyword evidence="1" id="KW-0472">Membrane</keyword>
<dbReference type="InterPro" id="IPR046291">
    <property type="entry name" value="DUF6328"/>
</dbReference>
<keyword evidence="3" id="KW-1185">Reference proteome</keyword>
<evidence type="ECO:0000313" key="3">
    <source>
        <dbReference type="Proteomes" id="UP000612808"/>
    </source>
</evidence>
<dbReference type="Pfam" id="PF19853">
    <property type="entry name" value="DUF6328"/>
    <property type="match status" value="1"/>
</dbReference>
<dbReference type="RefSeq" id="WP_203663847.1">
    <property type="nucleotide sequence ID" value="NZ_BAAAZM010000022.1"/>
</dbReference>
<keyword evidence="1" id="KW-0812">Transmembrane</keyword>
<proteinExistence type="predicted"/>
<gene>
    <name evidence="2" type="ORF">Aru02nite_63940</name>
</gene>
<accession>A0A8J3JBR7</accession>
<comment type="caution">
    <text evidence="2">The sequence shown here is derived from an EMBL/GenBank/DDBJ whole genome shotgun (WGS) entry which is preliminary data.</text>
</comment>
<feature type="transmembrane region" description="Helical" evidence="1">
    <location>
        <begin position="24"/>
        <end position="44"/>
    </location>
</feature>
<sequence length="161" mass="17621">MADGKPESEAERLTRNLHELLQELRVAQTGVQLLFAFLLTLAFTNRFATLGLADRVVYVATLVAASLAAGLLIAPVSYHRMVFRRHLRPRLVLAAHRMAAGGLGFLVAAVVGAVYLVVDVVFSLRVAAPIAAGIAAWFVLFWYVVPLVARGERRTDRSDRP</sequence>
<feature type="transmembrane region" description="Helical" evidence="1">
    <location>
        <begin position="99"/>
        <end position="118"/>
    </location>
</feature>
<organism evidence="2 3">
    <name type="scientific">Actinocatenispora rupis</name>
    <dbReference type="NCBI Taxonomy" id="519421"/>
    <lineage>
        <taxon>Bacteria</taxon>
        <taxon>Bacillati</taxon>
        <taxon>Actinomycetota</taxon>
        <taxon>Actinomycetes</taxon>
        <taxon>Micromonosporales</taxon>
        <taxon>Micromonosporaceae</taxon>
        <taxon>Actinocatenispora</taxon>
    </lineage>
</organism>